<feature type="domain" description="Small ribosomal subunit protein uS4 N-terminal" evidence="11">
    <location>
        <begin position="3"/>
        <end position="95"/>
    </location>
</feature>
<dbReference type="InterPro" id="IPR036986">
    <property type="entry name" value="S4_RNA-bd_sf"/>
</dbReference>
<dbReference type="HAMAP" id="MF_01306_B">
    <property type="entry name" value="Ribosomal_uS4_B"/>
    <property type="match status" value="1"/>
</dbReference>
<dbReference type="InterPro" id="IPR022801">
    <property type="entry name" value="Ribosomal_uS4"/>
</dbReference>
<evidence type="ECO:0000256" key="8">
    <source>
        <dbReference type="RuleBase" id="RU003699"/>
    </source>
</evidence>
<dbReference type="PANTHER" id="PTHR11831">
    <property type="entry name" value="30S 40S RIBOSOMAL PROTEIN"/>
    <property type="match status" value="1"/>
</dbReference>
<dbReference type="Pfam" id="PF01479">
    <property type="entry name" value="S4"/>
    <property type="match status" value="1"/>
</dbReference>
<evidence type="ECO:0000259" key="10">
    <source>
        <dbReference type="SMART" id="SM00363"/>
    </source>
</evidence>
<evidence type="ECO:0000256" key="1">
    <source>
        <dbReference type="ARBA" id="ARBA00007465"/>
    </source>
</evidence>
<comment type="similarity">
    <text evidence="1 7 8">Belongs to the universal ribosomal protein uS4 family.</text>
</comment>
<dbReference type="SMART" id="SM01390">
    <property type="entry name" value="Ribosomal_S4"/>
    <property type="match status" value="1"/>
</dbReference>
<evidence type="ECO:0000256" key="4">
    <source>
        <dbReference type="ARBA" id="ARBA00022980"/>
    </source>
</evidence>
<dbReference type="PROSITE" id="PS00632">
    <property type="entry name" value="RIBOSOMAL_S4"/>
    <property type="match status" value="1"/>
</dbReference>
<keyword evidence="4 7" id="KW-0689">Ribosomal protein</keyword>
<evidence type="ECO:0000256" key="7">
    <source>
        <dbReference type="HAMAP-Rule" id="MF_01306"/>
    </source>
</evidence>
<keyword evidence="3 7" id="KW-0694">RNA-binding</keyword>
<dbReference type="InterPro" id="IPR005709">
    <property type="entry name" value="Ribosomal_uS4_bac-type"/>
</dbReference>
<comment type="subunit">
    <text evidence="7">Part of the 30S ribosomal subunit. Contacts protein S5. The interaction surface between S4 and S5 is involved in control of translational fidelity.</text>
</comment>
<dbReference type="PANTHER" id="PTHR11831:SF4">
    <property type="entry name" value="SMALL RIBOSOMAL SUBUNIT PROTEIN US4M"/>
    <property type="match status" value="1"/>
</dbReference>
<dbReference type="STRING" id="1798676.A3B90_02655"/>
<evidence type="ECO:0000256" key="5">
    <source>
        <dbReference type="ARBA" id="ARBA00023274"/>
    </source>
</evidence>
<gene>
    <name evidence="7" type="primary">rpsD</name>
    <name evidence="12" type="ORF">A3B90_02655</name>
</gene>
<dbReference type="EMBL" id="MFPX01000011">
    <property type="protein sequence ID" value="OGH66692.1"/>
    <property type="molecule type" value="Genomic_DNA"/>
</dbReference>
<feature type="domain" description="RNA-binding S4" evidence="10">
    <location>
        <begin position="96"/>
        <end position="159"/>
    </location>
</feature>
<comment type="function">
    <text evidence="7">One of the primary rRNA binding proteins, it binds directly to 16S rRNA where it nucleates assembly of the body of the 30S subunit.</text>
</comment>
<keyword evidence="5 7" id="KW-0687">Ribonucleoprotein</keyword>
<dbReference type="GO" id="GO:0019843">
    <property type="term" value="F:rRNA binding"/>
    <property type="evidence" value="ECO:0007669"/>
    <property type="project" value="UniProtKB-UniRule"/>
</dbReference>
<dbReference type="Gene3D" id="1.10.1050.10">
    <property type="entry name" value="Ribosomal Protein S4 Delta 41, Chain A, domain 1"/>
    <property type="match status" value="1"/>
</dbReference>
<dbReference type="GO" id="GO:0042274">
    <property type="term" value="P:ribosomal small subunit biogenesis"/>
    <property type="evidence" value="ECO:0007669"/>
    <property type="project" value="TreeGrafter"/>
</dbReference>
<keyword evidence="2 7" id="KW-0699">rRNA-binding</keyword>
<evidence type="ECO:0000259" key="11">
    <source>
        <dbReference type="SMART" id="SM01390"/>
    </source>
</evidence>
<dbReference type="FunFam" id="3.10.290.10:FF:000001">
    <property type="entry name" value="30S ribosomal protein S4"/>
    <property type="match status" value="1"/>
</dbReference>
<evidence type="ECO:0000313" key="12">
    <source>
        <dbReference type="EMBL" id="OGH66692.1"/>
    </source>
</evidence>
<comment type="caution">
    <text evidence="12">The sequence shown here is derived from an EMBL/GenBank/DDBJ whole genome shotgun (WGS) entry which is preliminary data.</text>
</comment>
<feature type="region of interest" description="Disordered" evidence="9">
    <location>
        <begin position="31"/>
        <end position="52"/>
    </location>
</feature>
<evidence type="ECO:0000256" key="2">
    <source>
        <dbReference type="ARBA" id="ARBA00022730"/>
    </source>
</evidence>
<proteinExistence type="inferred from homology"/>
<dbReference type="NCBIfam" id="TIGR01017">
    <property type="entry name" value="rpsD_bact"/>
    <property type="match status" value="1"/>
</dbReference>
<evidence type="ECO:0000256" key="3">
    <source>
        <dbReference type="ARBA" id="ARBA00022884"/>
    </source>
</evidence>
<dbReference type="InterPro" id="IPR002942">
    <property type="entry name" value="S4_RNA-bd"/>
</dbReference>
<sequence length="207" mass="23088">MGRNIGPKNKIARRFGINLGLKTNPVKVAKRLSQPPGVHGPKKRGGPSSGFGKQLAEKQKAKFIFGLREAQFSKYVKEAARMTGDSSVNLQQLLERRLDNVVYKLGFAITRAQARQMVGHKLFLVNGKSMNVPSYMVKIGDIVELKASKQKSRAFEGLEERMAKMELPSWLALDLAKKSGKVLGTPADTDFEKSFDTKLIIEYYSTR</sequence>
<dbReference type="AlphaFoldDB" id="A0A1F6M4W6"/>
<comment type="function">
    <text evidence="7">With S5 and S12 plays an important role in translational accuracy.</text>
</comment>
<accession>A0A1F6M4W6</accession>
<protein>
    <recommendedName>
        <fullName evidence="6 7">Small ribosomal subunit protein uS4</fullName>
    </recommendedName>
</protein>
<organism evidence="12 13">
    <name type="scientific">Candidatus Magasanikbacteria bacterium RIFCSPHIGHO2_02_FULL_41_13</name>
    <dbReference type="NCBI Taxonomy" id="1798676"/>
    <lineage>
        <taxon>Bacteria</taxon>
        <taxon>Candidatus Magasanikiibacteriota</taxon>
    </lineage>
</organism>
<name>A0A1F6M4W6_9BACT</name>
<dbReference type="GO" id="GO:0003735">
    <property type="term" value="F:structural constituent of ribosome"/>
    <property type="evidence" value="ECO:0007669"/>
    <property type="project" value="InterPro"/>
</dbReference>
<reference evidence="12 13" key="1">
    <citation type="journal article" date="2016" name="Nat. Commun.">
        <title>Thousands of microbial genomes shed light on interconnected biogeochemical processes in an aquifer system.</title>
        <authorList>
            <person name="Anantharaman K."/>
            <person name="Brown C.T."/>
            <person name="Hug L.A."/>
            <person name="Sharon I."/>
            <person name="Castelle C.J."/>
            <person name="Probst A.J."/>
            <person name="Thomas B.C."/>
            <person name="Singh A."/>
            <person name="Wilkins M.J."/>
            <person name="Karaoz U."/>
            <person name="Brodie E.L."/>
            <person name="Williams K.H."/>
            <person name="Hubbard S.S."/>
            <person name="Banfield J.F."/>
        </authorList>
    </citation>
    <scope>NUCLEOTIDE SEQUENCE [LARGE SCALE GENOMIC DNA]</scope>
</reference>
<dbReference type="SUPFAM" id="SSF55174">
    <property type="entry name" value="Alpha-L RNA-binding motif"/>
    <property type="match status" value="1"/>
</dbReference>
<dbReference type="NCBIfam" id="NF003717">
    <property type="entry name" value="PRK05327.1"/>
    <property type="match status" value="1"/>
</dbReference>
<dbReference type="InterPro" id="IPR001912">
    <property type="entry name" value="Ribosomal_uS4_N"/>
</dbReference>
<evidence type="ECO:0000313" key="13">
    <source>
        <dbReference type="Proteomes" id="UP000178742"/>
    </source>
</evidence>
<dbReference type="Pfam" id="PF00163">
    <property type="entry name" value="Ribosomal_S4"/>
    <property type="match status" value="1"/>
</dbReference>
<evidence type="ECO:0000256" key="6">
    <source>
        <dbReference type="ARBA" id="ARBA00035254"/>
    </source>
</evidence>
<evidence type="ECO:0000256" key="9">
    <source>
        <dbReference type="SAM" id="MobiDB-lite"/>
    </source>
</evidence>
<dbReference type="GO" id="GO:0015935">
    <property type="term" value="C:small ribosomal subunit"/>
    <property type="evidence" value="ECO:0007669"/>
    <property type="project" value="InterPro"/>
</dbReference>
<dbReference type="CDD" id="cd00165">
    <property type="entry name" value="S4"/>
    <property type="match status" value="1"/>
</dbReference>
<dbReference type="PROSITE" id="PS50889">
    <property type="entry name" value="S4"/>
    <property type="match status" value="1"/>
</dbReference>
<dbReference type="SMART" id="SM00363">
    <property type="entry name" value="S4"/>
    <property type="match status" value="1"/>
</dbReference>
<dbReference type="InterPro" id="IPR018079">
    <property type="entry name" value="Ribosomal_uS4_CS"/>
</dbReference>
<dbReference type="Gene3D" id="3.10.290.10">
    <property type="entry name" value="RNA-binding S4 domain"/>
    <property type="match status" value="1"/>
</dbReference>
<dbReference type="Proteomes" id="UP000178742">
    <property type="component" value="Unassembled WGS sequence"/>
</dbReference>
<dbReference type="GO" id="GO:0006412">
    <property type="term" value="P:translation"/>
    <property type="evidence" value="ECO:0007669"/>
    <property type="project" value="UniProtKB-UniRule"/>
</dbReference>